<organism evidence="2 3">
    <name type="scientific">Nyssa sinensis</name>
    <dbReference type="NCBI Taxonomy" id="561372"/>
    <lineage>
        <taxon>Eukaryota</taxon>
        <taxon>Viridiplantae</taxon>
        <taxon>Streptophyta</taxon>
        <taxon>Embryophyta</taxon>
        <taxon>Tracheophyta</taxon>
        <taxon>Spermatophyta</taxon>
        <taxon>Magnoliopsida</taxon>
        <taxon>eudicotyledons</taxon>
        <taxon>Gunneridae</taxon>
        <taxon>Pentapetalae</taxon>
        <taxon>asterids</taxon>
        <taxon>Cornales</taxon>
        <taxon>Nyssaceae</taxon>
        <taxon>Nyssa</taxon>
    </lineage>
</organism>
<evidence type="ECO:0000313" key="2">
    <source>
        <dbReference type="EMBL" id="KAA8518288.1"/>
    </source>
</evidence>
<dbReference type="AlphaFoldDB" id="A0A5J4ZL07"/>
<gene>
    <name evidence="2" type="ORF">F0562_015829</name>
</gene>
<name>A0A5J4ZL07_9ASTE</name>
<evidence type="ECO:0000313" key="3">
    <source>
        <dbReference type="Proteomes" id="UP000325577"/>
    </source>
</evidence>
<dbReference type="Proteomes" id="UP000325577">
    <property type="component" value="Linkage Group LG7"/>
</dbReference>
<proteinExistence type="predicted"/>
<keyword evidence="3" id="KW-1185">Reference proteome</keyword>
<keyword evidence="1" id="KW-0472">Membrane</keyword>
<protein>
    <submittedName>
        <fullName evidence="2">Uncharacterized protein</fullName>
    </submittedName>
</protein>
<accession>A0A5J4ZL07</accession>
<feature type="transmembrane region" description="Helical" evidence="1">
    <location>
        <begin position="127"/>
        <end position="146"/>
    </location>
</feature>
<reference evidence="2 3" key="1">
    <citation type="submission" date="2019-09" db="EMBL/GenBank/DDBJ databases">
        <title>A chromosome-level genome assembly of the Chinese tupelo Nyssa sinensis.</title>
        <authorList>
            <person name="Yang X."/>
            <person name="Kang M."/>
            <person name="Yang Y."/>
            <person name="Xiong H."/>
            <person name="Wang M."/>
            <person name="Zhang Z."/>
            <person name="Wang Z."/>
            <person name="Wu H."/>
            <person name="Ma T."/>
            <person name="Liu J."/>
            <person name="Xi Z."/>
        </authorList>
    </citation>
    <scope>NUCLEOTIDE SEQUENCE [LARGE SCALE GENOMIC DNA]</scope>
    <source>
        <strain evidence="2">J267</strain>
        <tissue evidence="2">Leaf</tissue>
    </source>
</reference>
<evidence type="ECO:0000256" key="1">
    <source>
        <dbReference type="SAM" id="Phobius"/>
    </source>
</evidence>
<sequence>MAVSESDRSSLNRGVLEQWPSPKGFQSIVLEQRRSIVLDTIEEADTFDLEMERLEGRNAYHKSCFKELTHPKYPNKQSCCKRLEETIDQFLWYFTFAKIASVVKAAGGAKTQDCFPMDDACKPSQGFSNPIFTGVMSVVMGIVTMVRLTRNMARKLTDATLYSSSMCRVDETTKGLAHPYQLPAPAVSNTDYMFMMKRMEFKRSILFTDVYVGHLKLAIQIIEACNANQVRCDDLT</sequence>
<keyword evidence="1" id="KW-1133">Transmembrane helix</keyword>
<keyword evidence="1" id="KW-0812">Transmembrane</keyword>
<dbReference type="EMBL" id="CM018050">
    <property type="protein sequence ID" value="KAA8518288.1"/>
    <property type="molecule type" value="Genomic_DNA"/>
</dbReference>